<dbReference type="VEuPathDB" id="MicrosporidiaDB:DI09_18p80"/>
<dbReference type="HOGENOM" id="CLU_771800_0_0_1"/>
<keyword evidence="3 7" id="KW-0812">Transmembrane</keyword>
<dbReference type="EMBL" id="JMKJ01000099">
    <property type="protein sequence ID" value="KGG52302.1"/>
    <property type="molecule type" value="Genomic_DNA"/>
</dbReference>
<proteinExistence type="inferred from homology"/>
<keyword evidence="9" id="KW-1185">Reference proteome</keyword>
<comment type="caution">
    <text evidence="8">The sequence shown here is derived from an EMBL/GenBank/DDBJ whole genome shotgun (WGS) entry which is preliminary data.</text>
</comment>
<evidence type="ECO:0000313" key="8">
    <source>
        <dbReference type="EMBL" id="KGG52302.1"/>
    </source>
</evidence>
<sequence>MTFNVQTRVDYHFTTWTVWIRRFLGTSKCTTIGPATRRSCPTWMAGNPCMEMYLGAPQTRLCSACWLAWASISSPHWPWLSVRHVTFDADIVLLFFGLASATQDHSLAYVFLIGYLFLSSVSGYVSSRFFKLLGGRSSIKLFISSVLFCPLTVCMIFTLFSLFLSSSFVSLSSAFYFVFILSLFCVPLHGIGAYFGVKAPKLDVPVPTMEIPRPIPRPSGYKVFRPLYLAIISGLFPVAALWLVVRLLNLEFWIRQAYSTLAFVSLATTVFFVTVAEVSIISTYIQLCKEDYRWWWNSFLSAGATGVYTLLLSSAKHLHFMYNHGITSTKMVYFCWCFMLSLGVSIVSGMCIWLAYFRK</sequence>
<evidence type="ECO:0000256" key="1">
    <source>
        <dbReference type="ARBA" id="ARBA00004141"/>
    </source>
</evidence>
<feature type="transmembrane region" description="Helical" evidence="7">
    <location>
        <begin position="294"/>
        <end position="311"/>
    </location>
</feature>
<comment type="subcellular location">
    <subcellularLocation>
        <location evidence="1">Membrane</location>
        <topology evidence="1">Multi-pass membrane protein</topology>
    </subcellularLocation>
</comment>
<gene>
    <name evidence="8" type="ORF">DI09_18p80</name>
</gene>
<evidence type="ECO:0000256" key="2">
    <source>
        <dbReference type="ARBA" id="ARBA00005227"/>
    </source>
</evidence>
<feature type="transmembrane region" description="Helical" evidence="7">
    <location>
        <begin position="175"/>
        <end position="197"/>
    </location>
</feature>
<dbReference type="GO" id="GO:0005737">
    <property type="term" value="C:cytoplasm"/>
    <property type="evidence" value="ECO:0007669"/>
    <property type="project" value="UniProtKB-ARBA"/>
</dbReference>
<comment type="similarity">
    <text evidence="2 7">Belongs to the nonaspanin (TM9SF) (TC 9.A.2) family.</text>
</comment>
<protein>
    <recommendedName>
        <fullName evidence="7">Transmembrane 9 superfamily member</fullName>
    </recommendedName>
</protein>
<evidence type="ECO:0000313" key="9">
    <source>
        <dbReference type="Proteomes" id="UP000029725"/>
    </source>
</evidence>
<comment type="caution">
    <text evidence="7">Lacks conserved residue(s) required for the propagation of feature annotation.</text>
</comment>
<keyword evidence="4" id="KW-0732">Signal</keyword>
<dbReference type="PANTHER" id="PTHR10766">
    <property type="entry name" value="TRANSMEMBRANE 9 SUPERFAMILY PROTEIN"/>
    <property type="match status" value="1"/>
</dbReference>
<dbReference type="RefSeq" id="XP_013238763.1">
    <property type="nucleotide sequence ID" value="XM_013383309.1"/>
</dbReference>
<dbReference type="AlphaFoldDB" id="A0A098VTK4"/>
<evidence type="ECO:0000256" key="4">
    <source>
        <dbReference type="ARBA" id="ARBA00022729"/>
    </source>
</evidence>
<accession>A0A098VTK4</accession>
<feature type="transmembrane region" description="Helical" evidence="7">
    <location>
        <begin position="331"/>
        <end position="356"/>
    </location>
</feature>
<evidence type="ECO:0000256" key="3">
    <source>
        <dbReference type="ARBA" id="ARBA00022692"/>
    </source>
</evidence>
<dbReference type="OrthoDB" id="1666796at2759"/>
<evidence type="ECO:0000256" key="6">
    <source>
        <dbReference type="ARBA" id="ARBA00023136"/>
    </source>
</evidence>
<dbReference type="Pfam" id="PF02990">
    <property type="entry name" value="EMP70"/>
    <property type="match status" value="1"/>
</dbReference>
<dbReference type="GeneID" id="25258818"/>
<name>A0A098VTK4_9MICR</name>
<keyword evidence="5 7" id="KW-1133">Transmembrane helix</keyword>
<evidence type="ECO:0000256" key="5">
    <source>
        <dbReference type="ARBA" id="ARBA00022989"/>
    </source>
</evidence>
<reference evidence="8 9" key="1">
    <citation type="submission" date="2014-04" db="EMBL/GenBank/DDBJ databases">
        <title>A new species of microsporidia sheds light on the evolution of extreme parasitism.</title>
        <authorList>
            <person name="Haag K.L."/>
            <person name="James T.Y."/>
            <person name="Larsson R."/>
            <person name="Schaer T.M."/>
            <person name="Refardt D."/>
            <person name="Pombert J.-F."/>
            <person name="Ebert D."/>
        </authorList>
    </citation>
    <scope>NUCLEOTIDE SEQUENCE [LARGE SCALE GENOMIC DNA]</scope>
    <source>
        <strain evidence="8 9">UGP3</strain>
        <tissue evidence="8">Spores</tissue>
    </source>
</reference>
<keyword evidence="6 7" id="KW-0472">Membrane</keyword>
<dbReference type="Proteomes" id="UP000029725">
    <property type="component" value="Unassembled WGS sequence"/>
</dbReference>
<dbReference type="GO" id="GO:0072657">
    <property type="term" value="P:protein localization to membrane"/>
    <property type="evidence" value="ECO:0007669"/>
    <property type="project" value="TreeGrafter"/>
</dbReference>
<feature type="transmembrane region" description="Helical" evidence="7">
    <location>
        <begin position="227"/>
        <end position="245"/>
    </location>
</feature>
<organism evidence="8 9">
    <name type="scientific">Mitosporidium daphniae</name>
    <dbReference type="NCBI Taxonomy" id="1485682"/>
    <lineage>
        <taxon>Eukaryota</taxon>
        <taxon>Fungi</taxon>
        <taxon>Fungi incertae sedis</taxon>
        <taxon>Microsporidia</taxon>
        <taxon>Mitosporidium</taxon>
    </lineage>
</organism>
<dbReference type="InterPro" id="IPR004240">
    <property type="entry name" value="EMP70"/>
</dbReference>
<dbReference type="GO" id="GO:0016020">
    <property type="term" value="C:membrane"/>
    <property type="evidence" value="ECO:0007669"/>
    <property type="project" value="UniProtKB-SubCell"/>
</dbReference>
<feature type="transmembrane region" description="Helical" evidence="7">
    <location>
        <begin position="139"/>
        <end position="163"/>
    </location>
</feature>
<evidence type="ECO:0000256" key="7">
    <source>
        <dbReference type="RuleBase" id="RU363079"/>
    </source>
</evidence>
<feature type="transmembrane region" description="Helical" evidence="7">
    <location>
        <begin position="257"/>
        <end position="282"/>
    </location>
</feature>
<feature type="transmembrane region" description="Helical" evidence="7">
    <location>
        <begin position="107"/>
        <end position="127"/>
    </location>
</feature>
<dbReference type="PANTHER" id="PTHR10766:SF111">
    <property type="entry name" value="TRANSMEMBRANE 9 SUPERFAMILY MEMBER 2"/>
    <property type="match status" value="1"/>
</dbReference>